<dbReference type="PANTHER" id="PTHR34075">
    <property type="entry name" value="BLR3430 PROTEIN"/>
    <property type="match status" value="1"/>
</dbReference>
<evidence type="ECO:0000259" key="2">
    <source>
        <dbReference type="Pfam" id="PF12172"/>
    </source>
</evidence>
<dbReference type="EMBL" id="BAAAHE010000005">
    <property type="protein sequence ID" value="GAA0606145.1"/>
    <property type="molecule type" value="Genomic_DNA"/>
</dbReference>
<dbReference type="Pfam" id="PF01796">
    <property type="entry name" value="OB_ChsH2_C"/>
    <property type="match status" value="1"/>
</dbReference>
<feature type="domain" description="ChsH2 C-terminal OB-fold" evidence="1">
    <location>
        <begin position="59"/>
        <end position="121"/>
    </location>
</feature>
<evidence type="ECO:0008006" key="5">
    <source>
        <dbReference type="Google" id="ProtNLM"/>
    </source>
</evidence>
<dbReference type="Pfam" id="PF12172">
    <property type="entry name" value="zf-ChsH2"/>
    <property type="match status" value="1"/>
</dbReference>
<keyword evidence="4" id="KW-1185">Reference proteome</keyword>
<comment type="caution">
    <text evidence="3">The sequence shown here is derived from an EMBL/GenBank/DDBJ whole genome shotgun (WGS) entry which is preliminary data.</text>
</comment>
<dbReference type="Proteomes" id="UP001500957">
    <property type="component" value="Unassembled WGS sequence"/>
</dbReference>
<dbReference type="PANTHER" id="PTHR34075:SF5">
    <property type="entry name" value="BLR3430 PROTEIN"/>
    <property type="match status" value="1"/>
</dbReference>
<dbReference type="RefSeq" id="WP_344601263.1">
    <property type="nucleotide sequence ID" value="NZ_BAAAHE010000005.1"/>
</dbReference>
<feature type="domain" description="ChsH2 rubredoxin-like zinc ribbon" evidence="2">
    <location>
        <begin position="22"/>
        <end position="56"/>
    </location>
</feature>
<organism evidence="3 4">
    <name type="scientific">Sporichthya brevicatena</name>
    <dbReference type="NCBI Taxonomy" id="171442"/>
    <lineage>
        <taxon>Bacteria</taxon>
        <taxon>Bacillati</taxon>
        <taxon>Actinomycetota</taxon>
        <taxon>Actinomycetes</taxon>
        <taxon>Sporichthyales</taxon>
        <taxon>Sporichthyaceae</taxon>
        <taxon>Sporichthya</taxon>
    </lineage>
</organism>
<dbReference type="InterPro" id="IPR012340">
    <property type="entry name" value="NA-bd_OB-fold"/>
</dbReference>
<dbReference type="Gene3D" id="6.10.30.10">
    <property type="match status" value="1"/>
</dbReference>
<accession>A0ABN1G896</accession>
<name>A0ABN1G896_9ACTN</name>
<evidence type="ECO:0000259" key="1">
    <source>
        <dbReference type="Pfam" id="PF01796"/>
    </source>
</evidence>
<protein>
    <recommendedName>
        <fullName evidence="5">DUF35 domain-containing protein</fullName>
    </recommendedName>
</protein>
<dbReference type="SUPFAM" id="SSF50249">
    <property type="entry name" value="Nucleic acid-binding proteins"/>
    <property type="match status" value="1"/>
</dbReference>
<sequence length="138" mass="15519">MTTLQRFGLEGPSHNRHDEGHWDGLRAGELRIQRCTSCARWIWIAQPLCPSCHTFDPGWEAVEPVGVVYAWTRTHRAFHPTAEVPYTTVLVELPQAGNTRILGLYTGTEDPVIGSRVVGTFEPAPDEQSWPLIRWSAV</sequence>
<reference evidence="3 4" key="1">
    <citation type="journal article" date="2019" name="Int. J. Syst. Evol. Microbiol.">
        <title>The Global Catalogue of Microorganisms (GCM) 10K type strain sequencing project: providing services to taxonomists for standard genome sequencing and annotation.</title>
        <authorList>
            <consortium name="The Broad Institute Genomics Platform"/>
            <consortium name="The Broad Institute Genome Sequencing Center for Infectious Disease"/>
            <person name="Wu L."/>
            <person name="Ma J."/>
        </authorList>
    </citation>
    <scope>NUCLEOTIDE SEQUENCE [LARGE SCALE GENOMIC DNA]</scope>
    <source>
        <strain evidence="3 4">JCM 10671</strain>
    </source>
</reference>
<dbReference type="InterPro" id="IPR022002">
    <property type="entry name" value="ChsH2_Znr"/>
</dbReference>
<dbReference type="InterPro" id="IPR002878">
    <property type="entry name" value="ChsH2_C"/>
</dbReference>
<evidence type="ECO:0000313" key="4">
    <source>
        <dbReference type="Proteomes" id="UP001500957"/>
    </source>
</evidence>
<proteinExistence type="predicted"/>
<dbReference type="InterPro" id="IPR052513">
    <property type="entry name" value="Thioester_dehydratase-like"/>
</dbReference>
<gene>
    <name evidence="3" type="ORF">GCM10009547_05140</name>
</gene>
<evidence type="ECO:0000313" key="3">
    <source>
        <dbReference type="EMBL" id="GAA0606145.1"/>
    </source>
</evidence>